<organism evidence="3 4">
    <name type="scientific">Coemansia pectinata</name>
    <dbReference type="NCBI Taxonomy" id="1052879"/>
    <lineage>
        <taxon>Eukaryota</taxon>
        <taxon>Fungi</taxon>
        <taxon>Fungi incertae sedis</taxon>
        <taxon>Zoopagomycota</taxon>
        <taxon>Kickxellomycotina</taxon>
        <taxon>Kickxellomycetes</taxon>
        <taxon>Kickxellales</taxon>
        <taxon>Kickxellaceae</taxon>
        <taxon>Coemansia</taxon>
    </lineage>
</organism>
<feature type="compositionally biased region" description="Polar residues" evidence="1">
    <location>
        <begin position="18"/>
        <end position="28"/>
    </location>
</feature>
<dbReference type="Pfam" id="PF15072">
    <property type="entry name" value="HROB"/>
    <property type="match status" value="1"/>
</dbReference>
<dbReference type="PANTHER" id="PTHR14523:SF1">
    <property type="entry name" value="HOMOLOGOUS RECOMBINATION OB-FOLD PROTEIN"/>
    <property type="match status" value="1"/>
</dbReference>
<dbReference type="OrthoDB" id="21443at2759"/>
<dbReference type="AlphaFoldDB" id="A0A9W8LDK6"/>
<feature type="domain" description="Homologous recombination OB-fold protein OB-fold" evidence="2">
    <location>
        <begin position="310"/>
        <end position="389"/>
    </location>
</feature>
<dbReference type="EMBL" id="JANBUH010000034">
    <property type="protein sequence ID" value="KAJ2756183.1"/>
    <property type="molecule type" value="Genomic_DNA"/>
</dbReference>
<evidence type="ECO:0000259" key="2">
    <source>
        <dbReference type="Pfam" id="PF15072"/>
    </source>
</evidence>
<evidence type="ECO:0000313" key="4">
    <source>
        <dbReference type="Proteomes" id="UP001140011"/>
    </source>
</evidence>
<accession>A0A9W8LDK6</accession>
<protein>
    <recommendedName>
        <fullName evidence="2">Homologous recombination OB-fold protein OB-fold domain-containing protein</fullName>
    </recommendedName>
</protein>
<feature type="compositionally biased region" description="Low complexity" evidence="1">
    <location>
        <begin position="90"/>
        <end position="99"/>
    </location>
</feature>
<feature type="compositionally biased region" description="Polar residues" evidence="1">
    <location>
        <begin position="130"/>
        <end position="145"/>
    </location>
</feature>
<keyword evidence="4" id="KW-1185">Reference proteome</keyword>
<dbReference type="GO" id="GO:0000725">
    <property type="term" value="P:recombinational repair"/>
    <property type="evidence" value="ECO:0007669"/>
    <property type="project" value="InterPro"/>
</dbReference>
<gene>
    <name evidence="3" type="ORF">GGI19_001074</name>
</gene>
<dbReference type="Proteomes" id="UP001140011">
    <property type="component" value="Unassembled WGS sequence"/>
</dbReference>
<comment type="caution">
    <text evidence="3">The sequence shown here is derived from an EMBL/GenBank/DDBJ whole genome shotgun (WGS) entry which is preliminary data.</text>
</comment>
<feature type="compositionally biased region" description="Polar residues" evidence="1">
    <location>
        <begin position="152"/>
        <end position="189"/>
    </location>
</feature>
<feature type="region of interest" description="Disordered" evidence="1">
    <location>
        <begin position="411"/>
        <end position="457"/>
    </location>
</feature>
<feature type="region of interest" description="Disordered" evidence="1">
    <location>
        <begin position="1"/>
        <end position="192"/>
    </location>
</feature>
<reference evidence="3" key="1">
    <citation type="submission" date="2022-07" db="EMBL/GenBank/DDBJ databases">
        <title>Phylogenomic reconstructions and comparative analyses of Kickxellomycotina fungi.</title>
        <authorList>
            <person name="Reynolds N.K."/>
            <person name="Stajich J.E."/>
            <person name="Barry K."/>
            <person name="Grigoriev I.V."/>
            <person name="Crous P."/>
            <person name="Smith M.E."/>
        </authorList>
    </citation>
    <scope>NUCLEOTIDE SEQUENCE</scope>
    <source>
        <strain evidence="3">BCRC 34297</strain>
    </source>
</reference>
<feature type="compositionally biased region" description="Low complexity" evidence="1">
    <location>
        <begin position="120"/>
        <end position="129"/>
    </location>
</feature>
<sequence length="486" mass="52224">MFTPFQHALNKLREVRQSDQSQPKQRTIPTDPPDPPGNASGGAGAGGVDIDDLDFDLGDTGVFDDLLVDDMGMGNEPPSAAQPQLPPTKPADTTATTPKSVSRLAAFTFAKPAQKDVAPQQQQQQQQQQPSSSLQKHSGLQQFNRSQKHSESQLPNKSQVPSESQAPSNNTSQQQDSFATPGPVSSSSRAPGHVTDFVTTVVNSSKRRVLSTGHQRQEIPGPAGLMGAPIPCVIAPTQKPVSAFKTPLSGRAQKEQSSEMDFESGTWAAMLDHLDMPSYKPLTAKEVVRTEERAAWPISRVSALTRTQNVPSMLVQLREIVSSESDASAVVVDPTGEIRASIHHAVMRRVALPLVAGTSIILNNVAVMKMSGWPPFLVITGSMIEQIFTVKSAGTREDPIVVEGTQKTTLFTPTHAPQTTTDDGSMKPRDTPAAPNSDLPADAPTQPVVDLDADEFDDIPEAADDLLGLLRNESFFGDNDDNMDQF</sequence>
<name>A0A9W8LDK6_9FUNG</name>
<evidence type="ECO:0000256" key="1">
    <source>
        <dbReference type="SAM" id="MobiDB-lite"/>
    </source>
</evidence>
<dbReference type="PANTHER" id="PTHR14523">
    <property type="entry name" value="UNCHARACTERIZED PROTEIN C17ORF53 HOMOLOG"/>
    <property type="match status" value="1"/>
</dbReference>
<evidence type="ECO:0000313" key="3">
    <source>
        <dbReference type="EMBL" id="KAJ2756183.1"/>
    </source>
</evidence>
<feature type="compositionally biased region" description="Polar residues" evidence="1">
    <location>
        <begin position="411"/>
        <end position="423"/>
    </location>
</feature>
<dbReference type="InterPro" id="IPR058570">
    <property type="entry name" value="HROB_OB"/>
</dbReference>
<dbReference type="InterPro" id="IPR028045">
    <property type="entry name" value="HROB"/>
</dbReference>
<proteinExistence type="predicted"/>